<dbReference type="VEuPathDB" id="VectorBase:ACHR014312"/>
<sequence length="19" mass="2260">MLPSKFSLHNGCEIENRRK</sequence>
<evidence type="ECO:0000313" key="1">
    <source>
        <dbReference type="EnsemblMetazoa" id="ACHR014312-PA"/>
    </source>
</evidence>
<evidence type="ECO:0000313" key="2">
    <source>
        <dbReference type="Proteomes" id="UP000075881"/>
    </source>
</evidence>
<dbReference type="EnsemblMetazoa" id="ACHR014312-RA">
    <property type="protein sequence ID" value="ACHR014312-PA"/>
    <property type="gene ID" value="ACHR014312"/>
</dbReference>
<dbReference type="Proteomes" id="UP000075881">
    <property type="component" value="Unassembled WGS sequence"/>
</dbReference>
<keyword evidence="2" id="KW-1185">Reference proteome</keyword>
<protein>
    <submittedName>
        <fullName evidence="1">Uncharacterized protein</fullName>
    </submittedName>
</protein>
<reference evidence="1" key="2">
    <citation type="submission" date="2020-05" db="UniProtKB">
        <authorList>
            <consortium name="EnsemblMetazoa"/>
        </authorList>
    </citation>
    <scope>IDENTIFICATION</scope>
    <source>
        <strain evidence="1">ACHKN1017</strain>
    </source>
</reference>
<organism evidence="1 2">
    <name type="scientific">Anopheles christyi</name>
    <dbReference type="NCBI Taxonomy" id="43041"/>
    <lineage>
        <taxon>Eukaryota</taxon>
        <taxon>Metazoa</taxon>
        <taxon>Ecdysozoa</taxon>
        <taxon>Arthropoda</taxon>
        <taxon>Hexapoda</taxon>
        <taxon>Insecta</taxon>
        <taxon>Pterygota</taxon>
        <taxon>Neoptera</taxon>
        <taxon>Endopterygota</taxon>
        <taxon>Diptera</taxon>
        <taxon>Nematocera</taxon>
        <taxon>Culicoidea</taxon>
        <taxon>Culicidae</taxon>
        <taxon>Anophelinae</taxon>
        <taxon>Anopheles</taxon>
    </lineage>
</organism>
<proteinExistence type="predicted"/>
<reference evidence="2" key="1">
    <citation type="submission" date="2013-03" db="EMBL/GenBank/DDBJ databases">
        <title>The Genome Sequence of Anopheles christyi ACHKN1017.</title>
        <authorList>
            <consortium name="The Broad Institute Genomics Platform"/>
            <person name="Neafsey D.E."/>
            <person name="Besansky N."/>
            <person name="Walker B."/>
            <person name="Young S.K."/>
            <person name="Zeng Q."/>
            <person name="Gargeya S."/>
            <person name="Fitzgerald M."/>
            <person name="Haas B."/>
            <person name="Abouelleil A."/>
            <person name="Allen A.W."/>
            <person name="Alvarado L."/>
            <person name="Arachchi H.M."/>
            <person name="Berlin A.M."/>
            <person name="Chapman S.B."/>
            <person name="Gainer-Dewar J."/>
            <person name="Goldberg J."/>
            <person name="Griggs A."/>
            <person name="Gujja S."/>
            <person name="Hansen M."/>
            <person name="Howarth C."/>
            <person name="Imamovic A."/>
            <person name="Ireland A."/>
            <person name="Larimer J."/>
            <person name="McCowan C."/>
            <person name="Murphy C."/>
            <person name="Pearson M."/>
            <person name="Poon T.W."/>
            <person name="Priest M."/>
            <person name="Roberts A."/>
            <person name="Saif S."/>
            <person name="Shea T."/>
            <person name="Sisk P."/>
            <person name="Sykes S."/>
            <person name="Wortman J."/>
            <person name="Nusbaum C."/>
            <person name="Birren B."/>
        </authorList>
    </citation>
    <scope>NUCLEOTIDE SEQUENCE [LARGE SCALE GENOMIC DNA]</scope>
    <source>
        <strain evidence="2">ACHKN1017</strain>
    </source>
</reference>
<dbReference type="AlphaFoldDB" id="A0A182KIP2"/>
<accession>A0A182KIP2</accession>
<name>A0A182KIP2_9DIPT</name>